<comment type="caution">
    <text evidence="2">The sequence shown here is derived from an EMBL/GenBank/DDBJ whole genome shotgun (WGS) entry which is preliminary data.</text>
</comment>
<feature type="chain" id="PRO_5042271649" evidence="1">
    <location>
        <begin position="20"/>
        <end position="158"/>
    </location>
</feature>
<organism evidence="2 3">
    <name type="scientific">Ditylenchus destructor</name>
    <dbReference type="NCBI Taxonomy" id="166010"/>
    <lineage>
        <taxon>Eukaryota</taxon>
        <taxon>Metazoa</taxon>
        <taxon>Ecdysozoa</taxon>
        <taxon>Nematoda</taxon>
        <taxon>Chromadorea</taxon>
        <taxon>Rhabditida</taxon>
        <taxon>Tylenchina</taxon>
        <taxon>Tylenchomorpha</taxon>
        <taxon>Sphaerularioidea</taxon>
        <taxon>Anguinidae</taxon>
        <taxon>Anguininae</taxon>
        <taxon>Ditylenchus</taxon>
    </lineage>
</organism>
<protein>
    <submittedName>
        <fullName evidence="2">Uncharacterized protein</fullName>
    </submittedName>
</protein>
<accession>A0AAD4MV91</accession>
<gene>
    <name evidence="2" type="ORF">DdX_13902</name>
</gene>
<sequence length="158" mass="17241">MNLVILFFLAFGMATFAVGNPIFNPMSIQSKISKREALPECLSGDAAHEQVVEHCLADFLSNAADMLRDPNVMRDRKASSAKICSLTQGAFECIRKIIVENCGEEEATPIAKEIFQQADVSEKLEFTDKSVAECKQLDEYVESGGAGVNTGTEPLALY</sequence>
<evidence type="ECO:0000313" key="3">
    <source>
        <dbReference type="Proteomes" id="UP001201812"/>
    </source>
</evidence>
<feature type="signal peptide" evidence="1">
    <location>
        <begin position="1"/>
        <end position="19"/>
    </location>
</feature>
<name>A0AAD4MV91_9BILA</name>
<dbReference type="AlphaFoldDB" id="A0AAD4MV91"/>
<dbReference type="Proteomes" id="UP001201812">
    <property type="component" value="Unassembled WGS sequence"/>
</dbReference>
<keyword evidence="3" id="KW-1185">Reference proteome</keyword>
<proteinExistence type="predicted"/>
<dbReference type="EMBL" id="JAKKPZ010000061">
    <property type="protein sequence ID" value="KAI1704972.1"/>
    <property type="molecule type" value="Genomic_DNA"/>
</dbReference>
<keyword evidence="1" id="KW-0732">Signal</keyword>
<evidence type="ECO:0000313" key="2">
    <source>
        <dbReference type="EMBL" id="KAI1704972.1"/>
    </source>
</evidence>
<reference evidence="2" key="1">
    <citation type="submission" date="2022-01" db="EMBL/GenBank/DDBJ databases">
        <title>Genome Sequence Resource for Two Populations of Ditylenchus destructor, the Migratory Endoparasitic Phytonematode.</title>
        <authorList>
            <person name="Zhang H."/>
            <person name="Lin R."/>
            <person name="Xie B."/>
        </authorList>
    </citation>
    <scope>NUCLEOTIDE SEQUENCE</scope>
    <source>
        <strain evidence="2">BazhouSP</strain>
    </source>
</reference>
<evidence type="ECO:0000256" key="1">
    <source>
        <dbReference type="SAM" id="SignalP"/>
    </source>
</evidence>